<protein>
    <submittedName>
        <fullName evidence="1">Uncharacterized protein</fullName>
    </submittedName>
</protein>
<name>A0ACB9ADN7_ARCLA</name>
<accession>A0ACB9ADN7</accession>
<evidence type="ECO:0000313" key="1">
    <source>
        <dbReference type="EMBL" id="KAI3707621.1"/>
    </source>
</evidence>
<organism evidence="1 2">
    <name type="scientific">Arctium lappa</name>
    <name type="common">Greater burdock</name>
    <name type="synonym">Lappa major</name>
    <dbReference type="NCBI Taxonomy" id="4217"/>
    <lineage>
        <taxon>Eukaryota</taxon>
        <taxon>Viridiplantae</taxon>
        <taxon>Streptophyta</taxon>
        <taxon>Embryophyta</taxon>
        <taxon>Tracheophyta</taxon>
        <taxon>Spermatophyta</taxon>
        <taxon>Magnoliopsida</taxon>
        <taxon>eudicotyledons</taxon>
        <taxon>Gunneridae</taxon>
        <taxon>Pentapetalae</taxon>
        <taxon>asterids</taxon>
        <taxon>campanulids</taxon>
        <taxon>Asterales</taxon>
        <taxon>Asteraceae</taxon>
        <taxon>Carduoideae</taxon>
        <taxon>Cardueae</taxon>
        <taxon>Arctiinae</taxon>
        <taxon>Arctium</taxon>
    </lineage>
</organism>
<reference evidence="1 2" key="2">
    <citation type="journal article" date="2022" name="Mol. Ecol. Resour.">
        <title>The genomes of chicory, endive, great burdock and yacon provide insights into Asteraceae paleo-polyploidization history and plant inulin production.</title>
        <authorList>
            <person name="Fan W."/>
            <person name="Wang S."/>
            <person name="Wang H."/>
            <person name="Wang A."/>
            <person name="Jiang F."/>
            <person name="Liu H."/>
            <person name="Zhao H."/>
            <person name="Xu D."/>
            <person name="Zhang Y."/>
        </authorList>
    </citation>
    <scope>NUCLEOTIDE SEQUENCE [LARGE SCALE GENOMIC DNA]</scope>
    <source>
        <strain evidence="2">cv. Niubang</strain>
    </source>
</reference>
<sequence>MQGFDKNSGPGAGLLKQQPPFGYRPSSQSPSSGFNGSSLKPEDHRSPALSPIIPSRIPGTEFPAKIQVQDLKRTRSPPLLSNDKELLQNSRTFVGSHSPLRTKSPPNIYQKNLPGKGFGLSSETKRPSVSPPRLSTTLNSHADPESHVWSPPPADFYKPEAPTTNSSDIPVPKRSRLPFPASTDPALRMNNSVVHDDTERELQAKAKRLARFKDELSQPEPSDTGSRSQKTQQLGQLGMDKRKLNGEASDLTASLRNSNVQTDGEDQEISTVIIGYCPDMCPEQERAERERKGDLDQYERLDGHRNQTTESLAVKKYTRTAEREAALIRPMAILQKTMDYLLNLLDQPYDDRFLGLYNFLWDRMRAIRMDLRMQHIFNLGAITMLEQMIRLHIIAMHELCQYTKGEGFSEGFDAHLNIEQMNKTSVELFQLYDDHRKKGTEVPTEREFRGYYALLKLDKHPGYKVEPAELSLDLAKMTPGIRQAAEVLFARNVARACRTGNYIAFFRLVRKASYLQACLMHAHFGKLRTQALASLHSGLQNNQGIPVTQVAKWLGMEDENMEDLLEYHGFSIKEFEEPYMVKEQQFLNGDSEYPLKCSTLVHQKRSTVIVEDVLSSSLMESSPPEDPKGLHVDLASIQEESPVVCEETQSFAKAIDRDMADYGAVPSVKHELRVQPILSGRWNEDHHHMEVAIPSLRDIFKTNNSFGSPKVVTSSVGKPSYNKRFRNSLEKHGQSNASAIPPQVTPRQVLVETLPDLQIDSSVEDSVVNPAFVEGLEPEGSENVIQEVQNEIDTSINEEVAKAKLKLILRLWRRRTMIMKDLRDKKQLAANAALSSLSLGPPLRQYKEQLKIPGDFNIDRAMCERFEKQEQLWSTLNVSNVVADTLGERHQYPRCICWKLLFCSLELDREKLEPGSKVSNLDPASWLRYKLMPENIVDNDDLVACFPGLSIWKKWDYGKSTADWICYLSVVKNIQFDSLLEETVLGASAVMFLASESISWDAQKIRLQNLVSSISHGSCLPLLILSCSDPSIIVENLGLNEVDKSRICSFSVVPLVEINQKDGFFSDNHLRKGLEWLASQSPLQPVVHHVKTHELVLTHLKFSSDMQFDGRKTSPEHCISVINEVMDKSIKEISDAAKSNPVCWPCPEISLLSESDHGILGSYLPSIGWSSGTRIDPLIQALRNCKLPTVSGDIYWHLKRSSTGTHIENQRLELDHFLVSYLSPLMGPHFAQKEASILIQNCVGLELNGSTYCLAPNWLMIFRRVFNWQLMSLSNSAFAMAYILDYQKQQYDSVFGSESLKDESYNLISPSLDEMIEVSGCMPNSLELELEMEMEMEMEMESKDLKATVCDPPEVEMVMQEERNDVQNEMKENGSSLSRLLEQCKIVQDIIDKKLSIYF</sequence>
<keyword evidence="2" id="KW-1185">Reference proteome</keyword>
<proteinExistence type="predicted"/>
<gene>
    <name evidence="1" type="ORF">L6452_26248</name>
</gene>
<comment type="caution">
    <text evidence="1">The sequence shown here is derived from an EMBL/GenBank/DDBJ whole genome shotgun (WGS) entry which is preliminary data.</text>
</comment>
<dbReference type="EMBL" id="CM042054">
    <property type="protein sequence ID" value="KAI3707621.1"/>
    <property type="molecule type" value="Genomic_DNA"/>
</dbReference>
<dbReference type="Proteomes" id="UP001055879">
    <property type="component" value="Linkage Group LG08"/>
</dbReference>
<reference evidence="2" key="1">
    <citation type="journal article" date="2022" name="Mol. Ecol. Resour.">
        <title>The genomes of chicory, endive, great burdock and yacon provide insights into Asteraceae palaeo-polyploidization history and plant inulin production.</title>
        <authorList>
            <person name="Fan W."/>
            <person name="Wang S."/>
            <person name="Wang H."/>
            <person name="Wang A."/>
            <person name="Jiang F."/>
            <person name="Liu H."/>
            <person name="Zhao H."/>
            <person name="Xu D."/>
            <person name="Zhang Y."/>
        </authorList>
    </citation>
    <scope>NUCLEOTIDE SEQUENCE [LARGE SCALE GENOMIC DNA]</scope>
    <source>
        <strain evidence="2">cv. Niubang</strain>
    </source>
</reference>
<evidence type="ECO:0000313" key="2">
    <source>
        <dbReference type="Proteomes" id="UP001055879"/>
    </source>
</evidence>